<dbReference type="EC" id="6.3.4.19" evidence="8"/>
<dbReference type="Proteomes" id="UP000515856">
    <property type="component" value="Chromosome"/>
</dbReference>
<evidence type="ECO:0000256" key="3">
    <source>
        <dbReference type="ARBA" id="ARBA00022598"/>
    </source>
</evidence>
<dbReference type="GO" id="GO:0006400">
    <property type="term" value="P:tRNA modification"/>
    <property type="evidence" value="ECO:0007669"/>
    <property type="project" value="UniProtKB-UniRule"/>
</dbReference>
<keyword evidence="2 8" id="KW-0963">Cytoplasm</keyword>
<organism evidence="10 11">
    <name type="scientific">[Eubacterium] hominis</name>
    <dbReference type="NCBI Taxonomy" id="2764325"/>
    <lineage>
        <taxon>Bacteria</taxon>
        <taxon>Bacillati</taxon>
        <taxon>Bacillota</taxon>
        <taxon>Erysipelotrichia</taxon>
        <taxon>Erysipelotrichales</taxon>
        <taxon>Erysipelotrichaceae</taxon>
        <taxon>Amedibacillus</taxon>
    </lineage>
</organism>
<dbReference type="CDD" id="cd01992">
    <property type="entry name" value="TilS_N"/>
    <property type="match status" value="1"/>
</dbReference>
<keyword evidence="6 8" id="KW-0067">ATP-binding</keyword>
<comment type="subcellular location">
    <subcellularLocation>
        <location evidence="1 8">Cytoplasm</location>
    </subcellularLocation>
</comment>
<dbReference type="InterPro" id="IPR011063">
    <property type="entry name" value="TilS/TtcA_N"/>
</dbReference>
<dbReference type="KEGG" id="ehn:H9Q80_02005"/>
<dbReference type="Pfam" id="PF11734">
    <property type="entry name" value="TilS_C"/>
    <property type="match status" value="1"/>
</dbReference>
<comment type="catalytic activity">
    <reaction evidence="7 8">
        <text>cytidine(34) in tRNA(Ile2) + L-lysine + ATP = lysidine(34) in tRNA(Ile2) + AMP + diphosphate + H(+)</text>
        <dbReference type="Rhea" id="RHEA:43744"/>
        <dbReference type="Rhea" id="RHEA-COMP:10625"/>
        <dbReference type="Rhea" id="RHEA-COMP:10670"/>
        <dbReference type="ChEBI" id="CHEBI:15378"/>
        <dbReference type="ChEBI" id="CHEBI:30616"/>
        <dbReference type="ChEBI" id="CHEBI:32551"/>
        <dbReference type="ChEBI" id="CHEBI:33019"/>
        <dbReference type="ChEBI" id="CHEBI:82748"/>
        <dbReference type="ChEBI" id="CHEBI:83665"/>
        <dbReference type="ChEBI" id="CHEBI:456215"/>
        <dbReference type="EC" id="6.3.4.19"/>
    </reaction>
</comment>
<dbReference type="GO" id="GO:0032267">
    <property type="term" value="F:tRNA(Ile)-lysidine synthase activity"/>
    <property type="evidence" value="ECO:0007669"/>
    <property type="project" value="UniProtKB-EC"/>
</dbReference>
<evidence type="ECO:0000256" key="7">
    <source>
        <dbReference type="ARBA" id="ARBA00048539"/>
    </source>
</evidence>
<keyword evidence="5 8" id="KW-0547">Nucleotide-binding</keyword>
<reference evidence="10 11" key="1">
    <citation type="submission" date="2020-08" db="EMBL/GenBank/DDBJ databases">
        <authorList>
            <person name="Liu C."/>
            <person name="Sun Q."/>
        </authorList>
    </citation>
    <scope>NUCLEOTIDE SEQUENCE [LARGE SCALE GENOMIC DNA]</scope>
    <source>
        <strain evidence="10 11">NSJ-61</strain>
    </source>
</reference>
<dbReference type="NCBIfam" id="TIGR02433">
    <property type="entry name" value="lysidine_TilS_C"/>
    <property type="match status" value="1"/>
</dbReference>
<sequence>MKLEKIDKTKTYVIGVSGGPDSMALLDMCRREGISLVIAHMNYQIRESAYRDMKIVEDYAQAYDIPCVIRMQEKECIGNFEAFAREQRYHFYAELLEKYHGEAVLLAHHLDDHLETYLMQKQRHSEGKVWGIQACTIIKGCRILRPLLSMSKQDVMDYCHRYQVPYGIDETNLSDDYTRNRIRHQIIEKMSYQEKQELNEQILQENIKKQETNRKWERFISNWQYTVQELSELSKEDIQSFLHYLLYDKMHIAINHHEIRQLIQLIQSGRDGWSRELANQYEIYQEYGKLCIELKDEVAYAYTYDHVQFEKTPYFCISQTGSSVEALTLTKDDFPITIRNAKKGDQIQLRFGTKKLNRWFIDRKIPKKERKVWPVVVNKDGNVILVPKIGCDIAHFSNNPTLFVLK</sequence>
<keyword evidence="4 8" id="KW-0819">tRNA processing</keyword>
<evidence type="ECO:0000313" key="11">
    <source>
        <dbReference type="Proteomes" id="UP000515856"/>
    </source>
</evidence>
<evidence type="ECO:0000256" key="8">
    <source>
        <dbReference type="HAMAP-Rule" id="MF_01161"/>
    </source>
</evidence>
<gene>
    <name evidence="8 10" type="primary">tilS</name>
    <name evidence="10" type="ORF">H9Q80_02005</name>
</gene>
<name>A0A7G9GPL5_9FIRM</name>
<comment type="similarity">
    <text evidence="8">Belongs to the tRNA(Ile)-lysidine synthase family.</text>
</comment>
<feature type="binding site" evidence="8">
    <location>
        <begin position="17"/>
        <end position="22"/>
    </location>
    <ligand>
        <name>ATP</name>
        <dbReference type="ChEBI" id="CHEBI:30616"/>
    </ligand>
</feature>
<dbReference type="PANTHER" id="PTHR43033:SF1">
    <property type="entry name" value="TRNA(ILE)-LYSIDINE SYNTHASE-RELATED"/>
    <property type="match status" value="1"/>
</dbReference>
<dbReference type="PANTHER" id="PTHR43033">
    <property type="entry name" value="TRNA(ILE)-LYSIDINE SYNTHASE-RELATED"/>
    <property type="match status" value="1"/>
</dbReference>
<evidence type="ECO:0000256" key="5">
    <source>
        <dbReference type="ARBA" id="ARBA00022741"/>
    </source>
</evidence>
<comment type="domain">
    <text evidence="8">The N-terminal region contains the highly conserved SGGXDS motif, predicted to be a P-loop motif involved in ATP binding.</text>
</comment>
<dbReference type="SMART" id="SM00977">
    <property type="entry name" value="TilS_C"/>
    <property type="match status" value="1"/>
</dbReference>
<evidence type="ECO:0000256" key="1">
    <source>
        <dbReference type="ARBA" id="ARBA00004496"/>
    </source>
</evidence>
<dbReference type="HAMAP" id="MF_01161">
    <property type="entry name" value="tRNA_Ile_lys_synt"/>
    <property type="match status" value="1"/>
</dbReference>
<dbReference type="EMBL" id="CP060636">
    <property type="protein sequence ID" value="QNM12747.1"/>
    <property type="molecule type" value="Genomic_DNA"/>
</dbReference>
<dbReference type="Gene3D" id="3.40.50.620">
    <property type="entry name" value="HUPs"/>
    <property type="match status" value="1"/>
</dbReference>
<dbReference type="Pfam" id="PF01171">
    <property type="entry name" value="ATP_bind_3"/>
    <property type="match status" value="1"/>
</dbReference>
<evidence type="ECO:0000313" key="10">
    <source>
        <dbReference type="EMBL" id="QNM12747.1"/>
    </source>
</evidence>
<dbReference type="RefSeq" id="WP_117455608.1">
    <property type="nucleotide sequence ID" value="NZ_CP060636.1"/>
</dbReference>
<dbReference type="InterPro" id="IPR012094">
    <property type="entry name" value="tRNA_Ile_lys_synt"/>
</dbReference>
<dbReference type="SUPFAM" id="SSF56037">
    <property type="entry name" value="PheT/TilS domain"/>
    <property type="match status" value="1"/>
</dbReference>
<keyword evidence="3 8" id="KW-0436">Ligase</keyword>
<dbReference type="GO" id="GO:0005524">
    <property type="term" value="F:ATP binding"/>
    <property type="evidence" value="ECO:0007669"/>
    <property type="project" value="UniProtKB-UniRule"/>
</dbReference>
<dbReference type="GO" id="GO:0005737">
    <property type="term" value="C:cytoplasm"/>
    <property type="evidence" value="ECO:0007669"/>
    <property type="project" value="UniProtKB-SubCell"/>
</dbReference>
<dbReference type="InterPro" id="IPR012796">
    <property type="entry name" value="Lysidine-tRNA-synth_C"/>
</dbReference>
<dbReference type="AlphaFoldDB" id="A0A7G9GPL5"/>
<keyword evidence="11" id="KW-1185">Reference proteome</keyword>
<accession>A0A7G9GPL5</accession>
<proteinExistence type="inferred from homology"/>
<feature type="domain" description="Lysidine-tRNA(Ile) synthetase C-terminal" evidence="9">
    <location>
        <begin position="336"/>
        <end position="404"/>
    </location>
</feature>
<dbReference type="InterPro" id="IPR014729">
    <property type="entry name" value="Rossmann-like_a/b/a_fold"/>
</dbReference>
<evidence type="ECO:0000259" key="9">
    <source>
        <dbReference type="SMART" id="SM00977"/>
    </source>
</evidence>
<protein>
    <recommendedName>
        <fullName evidence="8">tRNA(Ile)-lysidine synthase</fullName>
        <ecNumber evidence="8">6.3.4.19</ecNumber>
    </recommendedName>
    <alternativeName>
        <fullName evidence="8">tRNA(Ile)-2-lysyl-cytidine synthase</fullName>
    </alternativeName>
    <alternativeName>
        <fullName evidence="8">tRNA(Ile)-lysidine synthetase</fullName>
    </alternativeName>
</protein>
<evidence type="ECO:0000256" key="4">
    <source>
        <dbReference type="ARBA" id="ARBA00022694"/>
    </source>
</evidence>
<dbReference type="SUPFAM" id="SSF52402">
    <property type="entry name" value="Adenine nucleotide alpha hydrolases-like"/>
    <property type="match status" value="1"/>
</dbReference>
<evidence type="ECO:0000256" key="6">
    <source>
        <dbReference type="ARBA" id="ARBA00022840"/>
    </source>
</evidence>
<evidence type="ECO:0000256" key="2">
    <source>
        <dbReference type="ARBA" id="ARBA00022490"/>
    </source>
</evidence>
<dbReference type="NCBIfam" id="TIGR02432">
    <property type="entry name" value="lysidine_TilS_N"/>
    <property type="match status" value="1"/>
</dbReference>
<dbReference type="InterPro" id="IPR012795">
    <property type="entry name" value="tRNA_Ile_lys_synt_N"/>
</dbReference>
<comment type="function">
    <text evidence="8">Ligates lysine onto the cytidine present at position 34 of the AUA codon-specific tRNA(Ile) that contains the anticodon CAU, in an ATP-dependent manner. Cytidine is converted to lysidine, thus changing the amino acid specificity of the tRNA from methionine to isoleucine.</text>
</comment>